<dbReference type="SUPFAM" id="SSF48452">
    <property type="entry name" value="TPR-like"/>
    <property type="match status" value="1"/>
</dbReference>
<evidence type="ECO:0008006" key="3">
    <source>
        <dbReference type="Google" id="ProtNLM"/>
    </source>
</evidence>
<dbReference type="RefSeq" id="WP_345242304.1">
    <property type="nucleotide sequence ID" value="NZ_BAABHD010000021.1"/>
</dbReference>
<evidence type="ECO:0000313" key="2">
    <source>
        <dbReference type="Proteomes" id="UP001501175"/>
    </source>
</evidence>
<dbReference type="InterPro" id="IPR019734">
    <property type="entry name" value="TPR_rpt"/>
</dbReference>
<dbReference type="EMBL" id="BAABHD010000021">
    <property type="protein sequence ID" value="GAA4452447.1"/>
    <property type="molecule type" value="Genomic_DNA"/>
</dbReference>
<name>A0ABP8MPQ1_9BACT</name>
<reference evidence="2" key="1">
    <citation type="journal article" date="2019" name="Int. J. Syst. Evol. Microbiol.">
        <title>The Global Catalogue of Microorganisms (GCM) 10K type strain sequencing project: providing services to taxonomists for standard genome sequencing and annotation.</title>
        <authorList>
            <consortium name="The Broad Institute Genomics Platform"/>
            <consortium name="The Broad Institute Genome Sequencing Center for Infectious Disease"/>
            <person name="Wu L."/>
            <person name="Ma J."/>
        </authorList>
    </citation>
    <scope>NUCLEOTIDE SEQUENCE [LARGE SCALE GENOMIC DNA]</scope>
    <source>
        <strain evidence="2">JCM 17927</strain>
    </source>
</reference>
<accession>A0ABP8MPQ1</accession>
<dbReference type="InterPro" id="IPR011990">
    <property type="entry name" value="TPR-like_helical_dom_sf"/>
</dbReference>
<dbReference type="SMART" id="SM00028">
    <property type="entry name" value="TPR"/>
    <property type="match status" value="4"/>
</dbReference>
<evidence type="ECO:0000313" key="1">
    <source>
        <dbReference type="EMBL" id="GAA4452447.1"/>
    </source>
</evidence>
<comment type="caution">
    <text evidence="1">The sequence shown here is derived from an EMBL/GenBank/DDBJ whole genome shotgun (WGS) entry which is preliminary data.</text>
</comment>
<protein>
    <recommendedName>
        <fullName evidence="3">Tetratricopeptide repeat protein</fullName>
    </recommendedName>
</protein>
<sequence length="294" mass="34490">MLDSAQSYFDQCPVPVVKASYWYQRGFYYFEEQRFDEGFRWLLRAQQAFEQIGYDRIPEISEYLSGLGGRYYFFGEYAICIRYMLASFRYPPWVRRAETTAHNTVGLSYQHLRRFPQAQAYFAKTLSLAGRYGDSAYVAIANTNLGHLLLLQGRPEPALPYLYNGYRFSWQPIPENHVPENAALTALYLAQALLDLDSTRKARTYIDRSTQLFTNRPWSDYDLQYYQAQTRYYKKTGDYRLATIYLDSTRHLETSMRALFNSRLVAANQMQINAERYLNEVFRLEADKKNALGA</sequence>
<gene>
    <name evidence="1" type="ORF">GCM10023189_15860</name>
</gene>
<dbReference type="Pfam" id="PF13424">
    <property type="entry name" value="TPR_12"/>
    <property type="match status" value="1"/>
</dbReference>
<dbReference type="Proteomes" id="UP001501175">
    <property type="component" value="Unassembled WGS sequence"/>
</dbReference>
<dbReference type="Gene3D" id="1.25.40.10">
    <property type="entry name" value="Tetratricopeptide repeat domain"/>
    <property type="match status" value="1"/>
</dbReference>
<proteinExistence type="predicted"/>
<organism evidence="1 2">
    <name type="scientific">Nibrella saemangeumensis</name>
    <dbReference type="NCBI Taxonomy" id="1084526"/>
    <lineage>
        <taxon>Bacteria</taxon>
        <taxon>Pseudomonadati</taxon>
        <taxon>Bacteroidota</taxon>
        <taxon>Cytophagia</taxon>
        <taxon>Cytophagales</taxon>
        <taxon>Spirosomataceae</taxon>
        <taxon>Nibrella</taxon>
    </lineage>
</organism>
<keyword evidence="2" id="KW-1185">Reference proteome</keyword>